<reference evidence="1" key="1">
    <citation type="submission" date="2021-02" db="EMBL/GenBank/DDBJ databases">
        <authorList>
            <person name="Nieuwenhuis M."/>
            <person name="Van De Peppel L.J.J."/>
        </authorList>
    </citation>
    <scope>NUCLEOTIDE SEQUENCE</scope>
    <source>
        <strain evidence="1">D49</strain>
    </source>
</reference>
<gene>
    <name evidence="1" type="ORF">H0H81_007077</name>
</gene>
<keyword evidence="2" id="KW-1185">Reference proteome</keyword>
<dbReference type="Proteomes" id="UP000717328">
    <property type="component" value="Unassembled WGS sequence"/>
</dbReference>
<accession>A0A9P7KIQ6</accession>
<comment type="caution">
    <text evidence="1">The sequence shown here is derived from an EMBL/GenBank/DDBJ whole genome shotgun (WGS) entry which is preliminary data.</text>
</comment>
<organism evidence="1 2">
    <name type="scientific">Sphagnurus paluster</name>
    <dbReference type="NCBI Taxonomy" id="117069"/>
    <lineage>
        <taxon>Eukaryota</taxon>
        <taxon>Fungi</taxon>
        <taxon>Dikarya</taxon>
        <taxon>Basidiomycota</taxon>
        <taxon>Agaricomycotina</taxon>
        <taxon>Agaricomycetes</taxon>
        <taxon>Agaricomycetidae</taxon>
        <taxon>Agaricales</taxon>
        <taxon>Tricholomatineae</taxon>
        <taxon>Lyophyllaceae</taxon>
        <taxon>Sphagnurus</taxon>
    </lineage>
</organism>
<protein>
    <submittedName>
        <fullName evidence="1">Uncharacterized protein</fullName>
    </submittedName>
</protein>
<evidence type="ECO:0000313" key="2">
    <source>
        <dbReference type="Proteomes" id="UP000717328"/>
    </source>
</evidence>
<reference evidence="1" key="2">
    <citation type="submission" date="2021-10" db="EMBL/GenBank/DDBJ databases">
        <title>Phylogenomics reveals ancestral predisposition of the termite-cultivated fungus Termitomyces towards a domesticated lifestyle.</title>
        <authorList>
            <person name="Auxier B."/>
            <person name="Grum-Grzhimaylo A."/>
            <person name="Cardenas M.E."/>
            <person name="Lodge J.D."/>
            <person name="Laessoe T."/>
            <person name="Pedersen O."/>
            <person name="Smith M.E."/>
            <person name="Kuyper T.W."/>
            <person name="Franco-Molano E.A."/>
            <person name="Baroni T.J."/>
            <person name="Aanen D.K."/>
        </authorList>
    </citation>
    <scope>NUCLEOTIDE SEQUENCE</scope>
    <source>
        <strain evidence="1">D49</strain>
    </source>
</reference>
<dbReference type="EMBL" id="JABCKI010000186">
    <property type="protein sequence ID" value="KAG5651883.1"/>
    <property type="molecule type" value="Genomic_DNA"/>
</dbReference>
<proteinExistence type="predicted"/>
<dbReference type="OrthoDB" id="3217549at2759"/>
<sequence length="369" mass="42163">MWLERSGTCPLTLKIDEPPFARHIGFDAEDERRARQHAVQIEVASLLVSQAHRWKSIDFQFTLTFPHVLAKLSPGSLSILESVKLEGPRNRSGLYNEKSFVSRDNFWAVINACPSLRKGQWEAEYCWHQYRHHRLQDVRWGQLTSVDVAMPAILLFEILPFCTTLTELCYTEPQGSWAKDLSPCFPRLENPITLPHLRKISLTPTMSTDVIFEYITAPSLASVFFDQSRTVETCNPSPSTFNAFLTRSNCRLQQYSYKYLPQDERGQDTLLEILDLPSMAFAVDLAIHGSRETMPRLIPFLARTSETLQRLPNIKKITIRGIYIPQVALSKMVLSRRSSQDHNLALLEELSLSHQTFNALDLDGLDIGE</sequence>
<name>A0A9P7KIQ6_9AGAR</name>
<dbReference type="AlphaFoldDB" id="A0A9P7KIQ6"/>
<evidence type="ECO:0000313" key="1">
    <source>
        <dbReference type="EMBL" id="KAG5651883.1"/>
    </source>
</evidence>